<evidence type="ECO:0000256" key="5">
    <source>
        <dbReference type="ARBA" id="ARBA00023136"/>
    </source>
</evidence>
<keyword evidence="4 7" id="KW-1133">Transmembrane helix</keyword>
<dbReference type="STRING" id="6573.A0A210Q0Q1"/>
<feature type="transmembrane region" description="Helical" evidence="7">
    <location>
        <begin position="165"/>
        <end position="186"/>
    </location>
</feature>
<reference evidence="8 9" key="1">
    <citation type="journal article" date="2017" name="Nat. Ecol. Evol.">
        <title>Scallop genome provides insights into evolution of bilaterian karyotype and development.</title>
        <authorList>
            <person name="Wang S."/>
            <person name="Zhang J."/>
            <person name="Jiao W."/>
            <person name="Li J."/>
            <person name="Xun X."/>
            <person name="Sun Y."/>
            <person name="Guo X."/>
            <person name="Huan P."/>
            <person name="Dong B."/>
            <person name="Zhang L."/>
            <person name="Hu X."/>
            <person name="Sun X."/>
            <person name="Wang J."/>
            <person name="Zhao C."/>
            <person name="Wang Y."/>
            <person name="Wang D."/>
            <person name="Huang X."/>
            <person name="Wang R."/>
            <person name="Lv J."/>
            <person name="Li Y."/>
            <person name="Zhang Z."/>
            <person name="Liu B."/>
            <person name="Lu W."/>
            <person name="Hui Y."/>
            <person name="Liang J."/>
            <person name="Zhou Z."/>
            <person name="Hou R."/>
            <person name="Li X."/>
            <person name="Liu Y."/>
            <person name="Li H."/>
            <person name="Ning X."/>
            <person name="Lin Y."/>
            <person name="Zhao L."/>
            <person name="Xing Q."/>
            <person name="Dou J."/>
            <person name="Li Y."/>
            <person name="Mao J."/>
            <person name="Guo H."/>
            <person name="Dou H."/>
            <person name="Li T."/>
            <person name="Mu C."/>
            <person name="Jiang W."/>
            <person name="Fu Q."/>
            <person name="Fu X."/>
            <person name="Miao Y."/>
            <person name="Liu J."/>
            <person name="Yu Q."/>
            <person name="Li R."/>
            <person name="Liao H."/>
            <person name="Li X."/>
            <person name="Kong Y."/>
            <person name="Jiang Z."/>
            <person name="Chourrout D."/>
            <person name="Li R."/>
            <person name="Bao Z."/>
        </authorList>
    </citation>
    <scope>NUCLEOTIDE SEQUENCE [LARGE SCALE GENOMIC DNA]</scope>
    <source>
        <strain evidence="8 9">PY_sf001</strain>
    </source>
</reference>
<dbReference type="AlphaFoldDB" id="A0A210Q0Q1"/>
<proteinExistence type="inferred from homology"/>
<keyword evidence="5 7" id="KW-0472">Membrane</keyword>
<comment type="subcellular location">
    <subcellularLocation>
        <location evidence="1">Membrane</location>
        <topology evidence="1">Multi-pass membrane protein</topology>
    </subcellularLocation>
</comment>
<evidence type="ECO:0000256" key="2">
    <source>
        <dbReference type="ARBA" id="ARBA00010970"/>
    </source>
</evidence>
<accession>A0A210Q0Q1</accession>
<feature type="region of interest" description="Disordered" evidence="6">
    <location>
        <begin position="316"/>
        <end position="344"/>
    </location>
</feature>
<dbReference type="EMBL" id="NEDP02005298">
    <property type="protein sequence ID" value="OWF42308.1"/>
    <property type="molecule type" value="Genomic_DNA"/>
</dbReference>
<feature type="transmembrane region" description="Helical" evidence="7">
    <location>
        <begin position="260"/>
        <end position="277"/>
    </location>
</feature>
<dbReference type="Proteomes" id="UP000242188">
    <property type="component" value="Unassembled WGS sequence"/>
</dbReference>
<feature type="transmembrane region" description="Helical" evidence="7">
    <location>
        <begin position="198"/>
        <end position="217"/>
    </location>
</feature>
<organism evidence="8 9">
    <name type="scientific">Mizuhopecten yessoensis</name>
    <name type="common">Japanese scallop</name>
    <name type="synonym">Patinopecten yessoensis</name>
    <dbReference type="NCBI Taxonomy" id="6573"/>
    <lineage>
        <taxon>Eukaryota</taxon>
        <taxon>Metazoa</taxon>
        <taxon>Spiralia</taxon>
        <taxon>Lophotrochozoa</taxon>
        <taxon>Mollusca</taxon>
        <taxon>Bivalvia</taxon>
        <taxon>Autobranchia</taxon>
        <taxon>Pteriomorphia</taxon>
        <taxon>Pectinida</taxon>
        <taxon>Pectinoidea</taxon>
        <taxon>Pectinidae</taxon>
        <taxon>Mizuhopecten</taxon>
    </lineage>
</organism>
<dbReference type="PANTHER" id="PTHR21389">
    <property type="entry name" value="P53 INDUCED PROTEIN"/>
    <property type="match status" value="1"/>
</dbReference>
<evidence type="ECO:0000256" key="4">
    <source>
        <dbReference type="ARBA" id="ARBA00022989"/>
    </source>
</evidence>
<dbReference type="Pfam" id="PF07264">
    <property type="entry name" value="EI24"/>
    <property type="match status" value="1"/>
</dbReference>
<keyword evidence="9" id="KW-1185">Reference proteome</keyword>
<feature type="transmembrane region" description="Helical" evidence="7">
    <location>
        <begin position="115"/>
        <end position="138"/>
    </location>
</feature>
<comment type="caution">
    <text evidence="8">The sequence shown here is derived from an EMBL/GenBank/DDBJ whole genome shotgun (WGS) entry which is preliminary data.</text>
</comment>
<evidence type="ECO:0000256" key="6">
    <source>
        <dbReference type="SAM" id="MobiDB-lite"/>
    </source>
</evidence>
<sequence>MADNFQDILYEIVHGLQDGILGTLKIPKLGKAESEEVKKDQEPMTTLARRRAERNKDKETVQIKEREPKIIQRIIMCCAWNGGIFLMSIFLFNHMLLPIVQLLIAGIFGRSENTVWGWIGPILSWTFSALWILPIFVLSKVVNSLWFQDIADAAYFQYRGKPKQFNISSLIADISFSMLLQALFLIQGTLFMFLPIPAVGQIIGHIHMALLYSLYAFEYKWLNMGWEVHKRLSHIESYWPYFLGFGLPMAVMTSLHPSVVISGCIFSILFPVFIISANEASEPTRTCAFPLKVFAPVVALSNAIFRRATVGSTNVSPARSKPVVPPTGKPKKHVGISKYSQEFS</sequence>
<dbReference type="GO" id="GO:0016020">
    <property type="term" value="C:membrane"/>
    <property type="evidence" value="ECO:0007669"/>
    <property type="project" value="UniProtKB-SubCell"/>
</dbReference>
<evidence type="ECO:0000313" key="8">
    <source>
        <dbReference type="EMBL" id="OWF42308.1"/>
    </source>
</evidence>
<keyword evidence="3 7" id="KW-0812">Transmembrane</keyword>
<protein>
    <submittedName>
        <fullName evidence="8">Etoposide-induced protein 2.4-like</fullName>
    </submittedName>
</protein>
<name>A0A210Q0Q1_MIZYE</name>
<evidence type="ECO:0000256" key="1">
    <source>
        <dbReference type="ARBA" id="ARBA00004141"/>
    </source>
</evidence>
<evidence type="ECO:0000313" key="9">
    <source>
        <dbReference type="Proteomes" id="UP000242188"/>
    </source>
</evidence>
<dbReference type="OrthoDB" id="266518at2759"/>
<comment type="similarity">
    <text evidence="2">Belongs to the EI24 family.</text>
</comment>
<evidence type="ECO:0000256" key="3">
    <source>
        <dbReference type="ARBA" id="ARBA00022692"/>
    </source>
</evidence>
<dbReference type="InterPro" id="IPR059112">
    <property type="entry name" value="CysZ/EI24"/>
</dbReference>
<feature type="transmembrane region" description="Helical" evidence="7">
    <location>
        <begin position="238"/>
        <end position="254"/>
    </location>
</feature>
<evidence type="ECO:0000256" key="7">
    <source>
        <dbReference type="SAM" id="Phobius"/>
    </source>
</evidence>
<dbReference type="GO" id="GO:0005783">
    <property type="term" value="C:endoplasmic reticulum"/>
    <property type="evidence" value="ECO:0007669"/>
    <property type="project" value="TreeGrafter"/>
</dbReference>
<feature type="transmembrane region" description="Helical" evidence="7">
    <location>
        <begin position="74"/>
        <end position="95"/>
    </location>
</feature>
<dbReference type="PANTHER" id="PTHR21389:SF0">
    <property type="entry name" value="ETOPOSIDE-INDUCED PROTEIN 2.4 HOMOLOG"/>
    <property type="match status" value="1"/>
</dbReference>
<gene>
    <name evidence="8" type="ORF">KP79_PYT22019</name>
</gene>
<dbReference type="GO" id="GO:0016236">
    <property type="term" value="P:macroautophagy"/>
    <property type="evidence" value="ECO:0007669"/>
    <property type="project" value="TreeGrafter"/>
</dbReference>